<dbReference type="EMBL" id="MFCV01000004">
    <property type="protein sequence ID" value="OGE33894.1"/>
    <property type="molecule type" value="Genomic_DNA"/>
</dbReference>
<accession>A0A1F5JZ67</accession>
<dbReference type="Proteomes" id="UP000176902">
    <property type="component" value="Unassembled WGS sequence"/>
</dbReference>
<evidence type="ECO:0000259" key="1">
    <source>
        <dbReference type="Pfam" id="PF03372"/>
    </source>
</evidence>
<dbReference type="STRING" id="1797768.A3C59_01130"/>
<dbReference type="InterPro" id="IPR005135">
    <property type="entry name" value="Endo/exonuclease/phosphatase"/>
</dbReference>
<organism evidence="2 3">
    <name type="scientific">Candidatus Daviesbacteria bacterium RIFCSPHIGHO2_02_FULL_36_13</name>
    <dbReference type="NCBI Taxonomy" id="1797768"/>
    <lineage>
        <taxon>Bacteria</taxon>
        <taxon>Candidatus Daviesiibacteriota</taxon>
    </lineage>
</organism>
<sequence length="220" mass="25656">TPTENKENNAFKLNLYQQLQPILKDFNGLFAPTQDKYVFFTGYVDFELSFGLSIFVKKNIKILSSGDIFVFRKRNGLDPKNVKHTIPRNMQYIQFSLDDKDFWVCNLHGFWFPGPKTDTPERIEQSKKIIEFLDSKTGEKILCGDFNLALDTESVKILEGNLKNLIREYNISTTRNKLYDRTDDKFADYTFVSPEVKVIKFEVPNIEVSDHLPMILEFTN</sequence>
<dbReference type="InterPro" id="IPR036691">
    <property type="entry name" value="Endo/exonu/phosph_ase_sf"/>
</dbReference>
<dbReference type="Gene3D" id="3.60.10.10">
    <property type="entry name" value="Endonuclease/exonuclease/phosphatase"/>
    <property type="match status" value="1"/>
</dbReference>
<dbReference type="Pfam" id="PF03372">
    <property type="entry name" value="Exo_endo_phos"/>
    <property type="match status" value="1"/>
</dbReference>
<name>A0A1F5JZ67_9BACT</name>
<proteinExistence type="predicted"/>
<dbReference type="SUPFAM" id="SSF56219">
    <property type="entry name" value="DNase I-like"/>
    <property type="match status" value="1"/>
</dbReference>
<evidence type="ECO:0000313" key="3">
    <source>
        <dbReference type="Proteomes" id="UP000176902"/>
    </source>
</evidence>
<comment type="caution">
    <text evidence="2">The sequence shown here is derived from an EMBL/GenBank/DDBJ whole genome shotgun (WGS) entry which is preliminary data.</text>
</comment>
<gene>
    <name evidence="2" type="ORF">A3C59_01130</name>
</gene>
<feature type="non-terminal residue" evidence="2">
    <location>
        <position position="1"/>
    </location>
</feature>
<protein>
    <recommendedName>
        <fullName evidence="1">Endonuclease/exonuclease/phosphatase domain-containing protein</fullName>
    </recommendedName>
</protein>
<feature type="domain" description="Endonuclease/exonuclease/phosphatase" evidence="1">
    <location>
        <begin position="38"/>
        <end position="211"/>
    </location>
</feature>
<dbReference type="GO" id="GO:0003824">
    <property type="term" value="F:catalytic activity"/>
    <property type="evidence" value="ECO:0007669"/>
    <property type="project" value="InterPro"/>
</dbReference>
<reference evidence="2 3" key="1">
    <citation type="journal article" date="2016" name="Nat. Commun.">
        <title>Thousands of microbial genomes shed light on interconnected biogeochemical processes in an aquifer system.</title>
        <authorList>
            <person name="Anantharaman K."/>
            <person name="Brown C.T."/>
            <person name="Hug L.A."/>
            <person name="Sharon I."/>
            <person name="Castelle C.J."/>
            <person name="Probst A.J."/>
            <person name="Thomas B.C."/>
            <person name="Singh A."/>
            <person name="Wilkins M.J."/>
            <person name="Karaoz U."/>
            <person name="Brodie E.L."/>
            <person name="Williams K.H."/>
            <person name="Hubbard S.S."/>
            <person name="Banfield J.F."/>
        </authorList>
    </citation>
    <scope>NUCLEOTIDE SEQUENCE [LARGE SCALE GENOMIC DNA]</scope>
</reference>
<dbReference type="AlphaFoldDB" id="A0A1F5JZ67"/>
<evidence type="ECO:0000313" key="2">
    <source>
        <dbReference type="EMBL" id="OGE33894.1"/>
    </source>
</evidence>